<protein>
    <submittedName>
        <fullName evidence="2">Cupin domain-containing protein</fullName>
    </submittedName>
</protein>
<gene>
    <name evidence="2" type="ORF">PQR57_41035</name>
</gene>
<feature type="domain" description="ChrR-like cupin" evidence="1">
    <location>
        <begin position="12"/>
        <end position="105"/>
    </location>
</feature>
<dbReference type="Pfam" id="PF12973">
    <property type="entry name" value="Cupin_7"/>
    <property type="match status" value="1"/>
</dbReference>
<dbReference type="RefSeq" id="WP_408181919.1">
    <property type="nucleotide sequence ID" value="NZ_JAQQEZ010000058.1"/>
</dbReference>
<sequence>MESESSSMPAFAYMDSARTTWTPSPFAAGVEFKRLGKANGRGMQLVRFAAGTTFPAHLHTGPEFIYMLEGEAIQNGRRLQAGYAGTAEKGTVDTGFRSDTGCVFLLVCDLNQVFDSVTPDGGQNKRRA</sequence>
<dbReference type="InterPro" id="IPR025979">
    <property type="entry name" value="ChrR-like_cupin_dom"/>
</dbReference>
<organism evidence="2 3">
    <name type="scientific">Paraburkholderia dipogonis</name>
    <dbReference type="NCBI Taxonomy" id="1211383"/>
    <lineage>
        <taxon>Bacteria</taxon>
        <taxon>Pseudomonadati</taxon>
        <taxon>Pseudomonadota</taxon>
        <taxon>Betaproteobacteria</taxon>
        <taxon>Burkholderiales</taxon>
        <taxon>Burkholderiaceae</taxon>
        <taxon>Paraburkholderia</taxon>
    </lineage>
</organism>
<evidence type="ECO:0000313" key="3">
    <source>
        <dbReference type="Proteomes" id="UP001629230"/>
    </source>
</evidence>
<evidence type="ECO:0000259" key="1">
    <source>
        <dbReference type="Pfam" id="PF12973"/>
    </source>
</evidence>
<dbReference type="EMBL" id="JAQQEZ010000058">
    <property type="protein sequence ID" value="MFM0007327.1"/>
    <property type="molecule type" value="Genomic_DNA"/>
</dbReference>
<keyword evidence="3" id="KW-1185">Reference proteome</keyword>
<accession>A0ABW9B365</accession>
<name>A0ABW9B365_9BURK</name>
<comment type="caution">
    <text evidence="2">The sequence shown here is derived from an EMBL/GenBank/DDBJ whole genome shotgun (WGS) entry which is preliminary data.</text>
</comment>
<dbReference type="Gene3D" id="2.60.120.10">
    <property type="entry name" value="Jelly Rolls"/>
    <property type="match status" value="1"/>
</dbReference>
<proteinExistence type="predicted"/>
<dbReference type="SUPFAM" id="SSF51182">
    <property type="entry name" value="RmlC-like cupins"/>
    <property type="match status" value="1"/>
</dbReference>
<dbReference type="InterPro" id="IPR011051">
    <property type="entry name" value="RmlC_Cupin_sf"/>
</dbReference>
<dbReference type="Proteomes" id="UP001629230">
    <property type="component" value="Unassembled WGS sequence"/>
</dbReference>
<reference evidence="2 3" key="1">
    <citation type="journal article" date="2024" name="Chem. Sci.">
        <title>Discovery of megapolipeptins by genome mining of a Burkholderiales bacteria collection.</title>
        <authorList>
            <person name="Paulo B.S."/>
            <person name="Recchia M.J.J."/>
            <person name="Lee S."/>
            <person name="Fergusson C.H."/>
            <person name="Romanowski S.B."/>
            <person name="Hernandez A."/>
            <person name="Krull N."/>
            <person name="Liu D.Y."/>
            <person name="Cavanagh H."/>
            <person name="Bos A."/>
            <person name="Gray C.A."/>
            <person name="Murphy B.T."/>
            <person name="Linington R.G."/>
            <person name="Eustaquio A.S."/>
        </authorList>
    </citation>
    <scope>NUCLEOTIDE SEQUENCE [LARGE SCALE GENOMIC DNA]</scope>
    <source>
        <strain evidence="2 3">RL17-350-BIC-A</strain>
    </source>
</reference>
<evidence type="ECO:0000313" key="2">
    <source>
        <dbReference type="EMBL" id="MFM0007327.1"/>
    </source>
</evidence>
<dbReference type="InterPro" id="IPR014710">
    <property type="entry name" value="RmlC-like_jellyroll"/>
</dbReference>